<comment type="caution">
    <text evidence="2">The sequence shown here is derived from an EMBL/GenBank/DDBJ whole genome shotgun (WGS) entry which is preliminary data.</text>
</comment>
<evidence type="ECO:0000313" key="2">
    <source>
        <dbReference type="EMBL" id="KAK3691836.1"/>
    </source>
</evidence>
<dbReference type="AlphaFoldDB" id="A0AAE0XER0"/>
<proteinExistence type="predicted"/>
<gene>
    <name evidence="2" type="ORF">RRG08_014218</name>
</gene>
<evidence type="ECO:0000313" key="3">
    <source>
        <dbReference type="Proteomes" id="UP001283361"/>
    </source>
</evidence>
<evidence type="ECO:0000256" key="1">
    <source>
        <dbReference type="SAM" id="MobiDB-lite"/>
    </source>
</evidence>
<keyword evidence="3" id="KW-1185">Reference proteome</keyword>
<name>A0AAE0XER0_9GAST</name>
<feature type="region of interest" description="Disordered" evidence="1">
    <location>
        <begin position="79"/>
        <end position="104"/>
    </location>
</feature>
<accession>A0AAE0XER0</accession>
<protein>
    <submittedName>
        <fullName evidence="2">Uncharacterized protein</fullName>
    </submittedName>
</protein>
<dbReference type="EMBL" id="JAWDGP010008074">
    <property type="protein sequence ID" value="KAK3691836.1"/>
    <property type="molecule type" value="Genomic_DNA"/>
</dbReference>
<sequence>MWEMFFGQTNHLKPIKVSLLATKTKRNRAGQHEQEVFKERFVLLVHIRGSYGSPSAPVCIQLDLQPFRLGRQVFQRAPPGSALVPSSGSSLLLNDPRLPEPGAD</sequence>
<organism evidence="2 3">
    <name type="scientific">Elysia crispata</name>
    <name type="common">lettuce slug</name>
    <dbReference type="NCBI Taxonomy" id="231223"/>
    <lineage>
        <taxon>Eukaryota</taxon>
        <taxon>Metazoa</taxon>
        <taxon>Spiralia</taxon>
        <taxon>Lophotrochozoa</taxon>
        <taxon>Mollusca</taxon>
        <taxon>Gastropoda</taxon>
        <taxon>Heterobranchia</taxon>
        <taxon>Euthyneura</taxon>
        <taxon>Panpulmonata</taxon>
        <taxon>Sacoglossa</taxon>
        <taxon>Placobranchoidea</taxon>
        <taxon>Plakobranchidae</taxon>
        <taxon>Elysia</taxon>
    </lineage>
</organism>
<dbReference type="Proteomes" id="UP001283361">
    <property type="component" value="Unassembled WGS sequence"/>
</dbReference>
<reference evidence="2" key="1">
    <citation type="journal article" date="2023" name="G3 (Bethesda)">
        <title>A reference genome for the long-term kleptoplast-retaining sea slug Elysia crispata morphotype clarki.</title>
        <authorList>
            <person name="Eastman K.E."/>
            <person name="Pendleton A.L."/>
            <person name="Shaikh M.A."/>
            <person name="Suttiyut T."/>
            <person name="Ogas R."/>
            <person name="Tomko P."/>
            <person name="Gavelis G."/>
            <person name="Widhalm J.R."/>
            <person name="Wisecaver J.H."/>
        </authorList>
    </citation>
    <scope>NUCLEOTIDE SEQUENCE</scope>
    <source>
        <strain evidence="2">ECLA1</strain>
    </source>
</reference>